<sequence>MKVLTVFGTRPEAIKMAPLVKALHRASEVESIVCVTGQHQEMLQQVLKLFAIEPEYHLSLMAPDQQLNGLASRMLGALDSVFQYVQPERVLVHGDTTTALVATLAAFHRKIPVGHVEAGLRSGNIAQPWPEEVNRRAVDIMSHQLFAPTEAARANLLAENLGGAIYVTGNTVIDALRIADMALRQDKDLRSEVDARLPPEQLGKKLLLVTGHRRENFGTGFANICTALQALASFGDTHIVYPVHLNPNVQKPVNTTLGDCRFIDLIAPLDYLGFVRMMQRADCILTDSGGIQEEAPYLGKPVLVMRDVTERPEAVSAKAVRLVGTDPARIVDGVRAVLGEHANWHMSATQLYGDGFAAERIVDALLGRATDHFVNHAVDSDKLLTA</sequence>
<evidence type="ECO:0000256" key="3">
    <source>
        <dbReference type="ARBA" id="ARBA00038209"/>
    </source>
</evidence>
<dbReference type="GO" id="GO:0008761">
    <property type="term" value="F:UDP-N-acetylglucosamine 2-epimerase activity"/>
    <property type="evidence" value="ECO:0007669"/>
    <property type="project" value="UniProtKB-EC"/>
</dbReference>
<evidence type="ECO:0000259" key="6">
    <source>
        <dbReference type="Pfam" id="PF02350"/>
    </source>
</evidence>
<keyword evidence="1 5" id="KW-0413">Isomerase</keyword>
<comment type="similarity">
    <text evidence="3 5">Belongs to the UDP-N-acetylglucosamine 2-epimerase family.</text>
</comment>
<evidence type="ECO:0000256" key="5">
    <source>
        <dbReference type="RuleBase" id="RU003513"/>
    </source>
</evidence>
<dbReference type="PANTHER" id="PTHR43174:SF2">
    <property type="entry name" value="UDP-N-ACETYLGLUCOSAMINE 2-EPIMERASE"/>
    <property type="match status" value="1"/>
</dbReference>
<evidence type="ECO:0000256" key="1">
    <source>
        <dbReference type="ARBA" id="ARBA00023235"/>
    </source>
</evidence>
<dbReference type="CDD" id="cd03786">
    <property type="entry name" value="GTB_UDP-GlcNAc_2-Epimerase"/>
    <property type="match status" value="1"/>
</dbReference>
<protein>
    <recommendedName>
        <fullName evidence="4">UDP-N-acetylglucosamine 2-epimerase (non-hydrolyzing)</fullName>
        <ecNumber evidence="4">5.1.3.14</ecNumber>
    </recommendedName>
</protein>
<dbReference type="KEGG" id="mlir:LPB04_14230"/>
<dbReference type="SUPFAM" id="SSF53756">
    <property type="entry name" value="UDP-Glycosyltransferase/glycogen phosphorylase"/>
    <property type="match status" value="1"/>
</dbReference>
<accession>A0A7L9TZE3</accession>
<gene>
    <name evidence="7" type="primary">wecB</name>
    <name evidence="7" type="ORF">LPB04_14230</name>
</gene>
<dbReference type="EMBL" id="CP062941">
    <property type="protein sequence ID" value="QOL48151.1"/>
    <property type="molecule type" value="Genomic_DNA"/>
</dbReference>
<evidence type="ECO:0000313" key="8">
    <source>
        <dbReference type="Proteomes" id="UP000593875"/>
    </source>
</evidence>
<dbReference type="AlphaFoldDB" id="A0A7L9TZE3"/>
<dbReference type="Pfam" id="PF02350">
    <property type="entry name" value="Epimerase_2"/>
    <property type="match status" value="1"/>
</dbReference>
<keyword evidence="8" id="KW-1185">Reference proteome</keyword>
<dbReference type="InterPro" id="IPR003331">
    <property type="entry name" value="UDP_GlcNAc_Epimerase_2_dom"/>
</dbReference>
<name>A0A7L9TZE3_9BURK</name>
<dbReference type="InterPro" id="IPR029767">
    <property type="entry name" value="WecB-like"/>
</dbReference>
<dbReference type="RefSeq" id="WP_193685197.1">
    <property type="nucleotide sequence ID" value="NZ_CP062941.1"/>
</dbReference>
<dbReference type="NCBIfam" id="TIGR00236">
    <property type="entry name" value="wecB"/>
    <property type="match status" value="1"/>
</dbReference>
<dbReference type="Gene3D" id="3.40.50.2000">
    <property type="entry name" value="Glycogen Phosphorylase B"/>
    <property type="match status" value="2"/>
</dbReference>
<organism evidence="7 8">
    <name type="scientific">Massilia litorea</name>
    <dbReference type="NCBI Taxonomy" id="2769491"/>
    <lineage>
        <taxon>Bacteria</taxon>
        <taxon>Pseudomonadati</taxon>
        <taxon>Pseudomonadota</taxon>
        <taxon>Betaproteobacteria</taxon>
        <taxon>Burkholderiales</taxon>
        <taxon>Oxalobacteraceae</taxon>
        <taxon>Telluria group</taxon>
        <taxon>Massilia</taxon>
    </lineage>
</organism>
<dbReference type="EC" id="5.1.3.14" evidence="4"/>
<dbReference type="Proteomes" id="UP000593875">
    <property type="component" value="Chromosome"/>
</dbReference>
<comment type="catalytic activity">
    <reaction evidence="2">
        <text>UDP-N-acetyl-alpha-D-glucosamine = UDP-N-acetyl-alpha-D-mannosamine</text>
        <dbReference type="Rhea" id="RHEA:17213"/>
        <dbReference type="ChEBI" id="CHEBI:57705"/>
        <dbReference type="ChEBI" id="CHEBI:68623"/>
        <dbReference type="EC" id="5.1.3.14"/>
    </reaction>
</comment>
<dbReference type="PANTHER" id="PTHR43174">
    <property type="entry name" value="UDP-N-ACETYLGLUCOSAMINE 2-EPIMERASE"/>
    <property type="match status" value="1"/>
</dbReference>
<proteinExistence type="inferred from homology"/>
<evidence type="ECO:0000313" key="7">
    <source>
        <dbReference type="EMBL" id="QOL48151.1"/>
    </source>
</evidence>
<evidence type="ECO:0000256" key="4">
    <source>
        <dbReference type="ARBA" id="ARBA00038858"/>
    </source>
</evidence>
<evidence type="ECO:0000256" key="2">
    <source>
        <dbReference type="ARBA" id="ARBA00036080"/>
    </source>
</evidence>
<reference evidence="7 8" key="1">
    <citation type="submission" date="2020-10" db="EMBL/GenBank/DDBJ databases">
        <title>Genome sequencing of Massilia sp. LPB0304.</title>
        <authorList>
            <person name="Kim J."/>
        </authorList>
    </citation>
    <scope>NUCLEOTIDE SEQUENCE [LARGE SCALE GENOMIC DNA]</scope>
    <source>
        <strain evidence="7 8">LPB0304</strain>
    </source>
</reference>
<feature type="domain" description="UDP-N-acetylglucosamine 2-epimerase" evidence="6">
    <location>
        <begin position="21"/>
        <end position="365"/>
    </location>
</feature>